<keyword evidence="2 5" id="KW-0812">Transmembrane</keyword>
<evidence type="ECO:0000256" key="4">
    <source>
        <dbReference type="ARBA" id="ARBA00023136"/>
    </source>
</evidence>
<dbReference type="AlphaFoldDB" id="X0W3V0"/>
<comment type="subcellular location">
    <subcellularLocation>
        <location evidence="1">Membrane</location>
        <topology evidence="1">Multi-pass membrane protein</topology>
    </subcellularLocation>
</comment>
<dbReference type="InterPro" id="IPR050681">
    <property type="entry name" value="CDF/SLC30A"/>
</dbReference>
<sequence length="91" mass="10292">MHDHSQPTINIKYLGIALVITVIFFVVELIGSFLTNSLALLTDAWHMLNDVLALTFALIASWFARRPVSMKKTYGYYRAEILAAFLNGIFL</sequence>
<dbReference type="GO" id="GO:0005886">
    <property type="term" value="C:plasma membrane"/>
    <property type="evidence" value="ECO:0007669"/>
    <property type="project" value="TreeGrafter"/>
</dbReference>
<gene>
    <name evidence="7" type="ORF">S01H1_34905</name>
</gene>
<name>X0W3V0_9ZZZZ</name>
<evidence type="ECO:0000256" key="2">
    <source>
        <dbReference type="ARBA" id="ARBA00022692"/>
    </source>
</evidence>
<dbReference type="InterPro" id="IPR027469">
    <property type="entry name" value="Cation_efflux_TMD_sf"/>
</dbReference>
<feature type="domain" description="Cation efflux protein transmembrane" evidence="6">
    <location>
        <begin position="16"/>
        <end position="91"/>
    </location>
</feature>
<dbReference type="Gene3D" id="1.20.1510.10">
    <property type="entry name" value="Cation efflux protein transmembrane domain"/>
    <property type="match status" value="1"/>
</dbReference>
<evidence type="ECO:0000256" key="3">
    <source>
        <dbReference type="ARBA" id="ARBA00022989"/>
    </source>
</evidence>
<evidence type="ECO:0000256" key="1">
    <source>
        <dbReference type="ARBA" id="ARBA00004141"/>
    </source>
</evidence>
<dbReference type="SUPFAM" id="SSF161111">
    <property type="entry name" value="Cation efflux protein transmembrane domain-like"/>
    <property type="match status" value="1"/>
</dbReference>
<protein>
    <recommendedName>
        <fullName evidence="6">Cation efflux protein transmembrane domain-containing protein</fullName>
    </recommendedName>
</protein>
<dbReference type="InterPro" id="IPR058533">
    <property type="entry name" value="Cation_efflux_TM"/>
</dbReference>
<feature type="transmembrane region" description="Helical" evidence="5">
    <location>
        <begin position="46"/>
        <end position="64"/>
    </location>
</feature>
<dbReference type="GO" id="GO:0005385">
    <property type="term" value="F:zinc ion transmembrane transporter activity"/>
    <property type="evidence" value="ECO:0007669"/>
    <property type="project" value="TreeGrafter"/>
</dbReference>
<dbReference type="NCBIfam" id="TIGR01297">
    <property type="entry name" value="CDF"/>
    <property type="match status" value="1"/>
</dbReference>
<keyword evidence="4 5" id="KW-0472">Membrane</keyword>
<comment type="caution">
    <text evidence="7">The sequence shown here is derived from an EMBL/GenBank/DDBJ whole genome shotgun (WGS) entry which is preliminary data.</text>
</comment>
<dbReference type="PANTHER" id="PTHR11562">
    <property type="entry name" value="CATION EFFLUX PROTEIN/ ZINC TRANSPORTER"/>
    <property type="match status" value="1"/>
</dbReference>
<dbReference type="InterPro" id="IPR002524">
    <property type="entry name" value="Cation_efflux"/>
</dbReference>
<reference evidence="7" key="1">
    <citation type="journal article" date="2014" name="Front. Microbiol.">
        <title>High frequency of phylogenetically diverse reductive dehalogenase-homologous genes in deep subseafloor sedimentary metagenomes.</title>
        <authorList>
            <person name="Kawai M."/>
            <person name="Futagami T."/>
            <person name="Toyoda A."/>
            <person name="Takaki Y."/>
            <person name="Nishi S."/>
            <person name="Hori S."/>
            <person name="Arai W."/>
            <person name="Tsubouchi T."/>
            <person name="Morono Y."/>
            <person name="Uchiyama I."/>
            <person name="Ito T."/>
            <person name="Fujiyama A."/>
            <person name="Inagaki F."/>
            <person name="Takami H."/>
        </authorList>
    </citation>
    <scope>NUCLEOTIDE SEQUENCE</scope>
    <source>
        <strain evidence="7">Expedition CK06-06</strain>
    </source>
</reference>
<organism evidence="7">
    <name type="scientific">marine sediment metagenome</name>
    <dbReference type="NCBI Taxonomy" id="412755"/>
    <lineage>
        <taxon>unclassified sequences</taxon>
        <taxon>metagenomes</taxon>
        <taxon>ecological metagenomes</taxon>
    </lineage>
</organism>
<dbReference type="Pfam" id="PF01545">
    <property type="entry name" value="Cation_efflux"/>
    <property type="match status" value="1"/>
</dbReference>
<keyword evidence="3 5" id="KW-1133">Transmembrane helix</keyword>
<feature type="transmembrane region" description="Helical" evidence="5">
    <location>
        <begin position="12"/>
        <end position="34"/>
    </location>
</feature>
<dbReference type="PANTHER" id="PTHR11562:SF17">
    <property type="entry name" value="RE54080P-RELATED"/>
    <property type="match status" value="1"/>
</dbReference>
<accession>X0W3V0</accession>
<proteinExistence type="predicted"/>
<evidence type="ECO:0000313" key="7">
    <source>
        <dbReference type="EMBL" id="GAG07401.1"/>
    </source>
</evidence>
<evidence type="ECO:0000256" key="5">
    <source>
        <dbReference type="SAM" id="Phobius"/>
    </source>
</evidence>
<feature type="non-terminal residue" evidence="7">
    <location>
        <position position="91"/>
    </location>
</feature>
<dbReference type="EMBL" id="BARS01021768">
    <property type="protein sequence ID" value="GAG07401.1"/>
    <property type="molecule type" value="Genomic_DNA"/>
</dbReference>
<evidence type="ECO:0000259" key="6">
    <source>
        <dbReference type="Pfam" id="PF01545"/>
    </source>
</evidence>